<accession>A0A8R1TPI8</accession>
<dbReference type="AlphaFoldDB" id="A0A8R1TPI8"/>
<keyword evidence="4" id="KW-1185">Reference proteome</keyword>
<dbReference type="OMA" id="ILMSNPQ"/>
<dbReference type="EMBL" id="CMVM020000073">
    <property type="status" value="NOT_ANNOTATED_CDS"/>
    <property type="molecule type" value="Genomic_DNA"/>
</dbReference>
<feature type="compositionally biased region" description="Pro residues" evidence="2">
    <location>
        <begin position="523"/>
        <end position="532"/>
    </location>
</feature>
<feature type="coiled-coil region" evidence="1">
    <location>
        <begin position="335"/>
        <end position="404"/>
    </location>
</feature>
<dbReference type="Proteomes" id="UP000024404">
    <property type="component" value="Unassembled WGS sequence"/>
</dbReference>
<name>A0A8R1TPI8_ONCVO</name>
<feature type="compositionally biased region" description="Polar residues" evidence="2">
    <location>
        <begin position="873"/>
        <end position="894"/>
    </location>
</feature>
<dbReference type="EnsemblMetazoa" id="OVOC2341.1">
    <property type="protein sequence ID" value="OVOC2341.1"/>
    <property type="gene ID" value="WBGene00239150"/>
</dbReference>
<feature type="compositionally biased region" description="Polar residues" evidence="2">
    <location>
        <begin position="96"/>
        <end position="108"/>
    </location>
</feature>
<feature type="region of interest" description="Disordered" evidence="2">
    <location>
        <begin position="634"/>
        <end position="661"/>
    </location>
</feature>
<feature type="compositionally biased region" description="Basic and acidic residues" evidence="2">
    <location>
        <begin position="638"/>
        <end position="661"/>
    </location>
</feature>
<feature type="region of interest" description="Disordered" evidence="2">
    <location>
        <begin position="92"/>
        <end position="111"/>
    </location>
</feature>
<feature type="region of interest" description="Disordered" evidence="2">
    <location>
        <begin position="192"/>
        <end position="217"/>
    </location>
</feature>
<feature type="compositionally biased region" description="Basic and acidic residues" evidence="2">
    <location>
        <begin position="490"/>
        <end position="501"/>
    </location>
</feature>
<feature type="compositionally biased region" description="Basic and acidic residues" evidence="2">
    <location>
        <begin position="896"/>
        <end position="905"/>
    </location>
</feature>
<feature type="compositionally biased region" description="Polar residues" evidence="2">
    <location>
        <begin position="126"/>
        <end position="141"/>
    </location>
</feature>
<feature type="region of interest" description="Disordered" evidence="2">
    <location>
        <begin position="563"/>
        <end position="599"/>
    </location>
</feature>
<evidence type="ECO:0000256" key="1">
    <source>
        <dbReference type="SAM" id="Coils"/>
    </source>
</evidence>
<feature type="region of interest" description="Disordered" evidence="2">
    <location>
        <begin position="678"/>
        <end position="703"/>
    </location>
</feature>
<feature type="compositionally biased region" description="Polar residues" evidence="2">
    <location>
        <begin position="192"/>
        <end position="210"/>
    </location>
</feature>
<feature type="compositionally biased region" description="Low complexity" evidence="2">
    <location>
        <begin position="745"/>
        <end position="777"/>
    </location>
</feature>
<feature type="region of interest" description="Disordered" evidence="2">
    <location>
        <begin position="471"/>
        <end position="537"/>
    </location>
</feature>
<feature type="region of interest" description="Disordered" evidence="2">
    <location>
        <begin position="122"/>
        <end position="141"/>
    </location>
</feature>
<keyword evidence="1" id="KW-0175">Coiled coil</keyword>
<evidence type="ECO:0000313" key="4">
    <source>
        <dbReference type="Proteomes" id="UP000024404"/>
    </source>
</evidence>
<reference evidence="3" key="2">
    <citation type="submission" date="2022-06" db="UniProtKB">
        <authorList>
            <consortium name="EnsemblMetazoa"/>
        </authorList>
    </citation>
    <scope>IDENTIFICATION</scope>
</reference>
<organism evidence="3 4">
    <name type="scientific">Onchocerca volvulus</name>
    <dbReference type="NCBI Taxonomy" id="6282"/>
    <lineage>
        <taxon>Eukaryota</taxon>
        <taxon>Metazoa</taxon>
        <taxon>Ecdysozoa</taxon>
        <taxon>Nematoda</taxon>
        <taxon>Chromadorea</taxon>
        <taxon>Rhabditida</taxon>
        <taxon>Spirurina</taxon>
        <taxon>Spiruromorpha</taxon>
        <taxon>Filarioidea</taxon>
        <taxon>Onchocercidae</taxon>
        <taxon>Onchocerca</taxon>
    </lineage>
</organism>
<feature type="region of interest" description="Disordered" evidence="2">
    <location>
        <begin position="862"/>
        <end position="905"/>
    </location>
</feature>
<reference evidence="4" key="1">
    <citation type="submission" date="2013-10" db="EMBL/GenBank/DDBJ databases">
        <title>Genome sequencing of Onchocerca volvulus.</title>
        <authorList>
            <person name="Cotton J."/>
            <person name="Tsai J."/>
            <person name="Stanley E."/>
            <person name="Tracey A."/>
            <person name="Holroyd N."/>
            <person name="Lustigman S."/>
            <person name="Berriman M."/>
        </authorList>
    </citation>
    <scope>NUCLEOTIDE SEQUENCE</scope>
</reference>
<dbReference type="InterPro" id="IPR011993">
    <property type="entry name" value="PH-like_dom_sf"/>
</dbReference>
<feature type="compositionally biased region" description="Polar residues" evidence="2">
    <location>
        <begin position="563"/>
        <end position="577"/>
    </location>
</feature>
<feature type="compositionally biased region" description="Polar residues" evidence="2">
    <location>
        <begin position="291"/>
        <end position="304"/>
    </location>
</feature>
<dbReference type="Gene3D" id="2.30.29.30">
    <property type="entry name" value="Pleckstrin-homology domain (PH domain)/Phosphotyrosine-binding domain (PTB)"/>
    <property type="match status" value="1"/>
</dbReference>
<feature type="compositionally biased region" description="Polar residues" evidence="2">
    <location>
        <begin position="477"/>
        <end position="489"/>
    </location>
</feature>
<proteinExistence type="predicted"/>
<protein>
    <submittedName>
        <fullName evidence="3">Uncharacterized protein</fullName>
    </submittedName>
</protein>
<feature type="region of interest" description="Disordered" evidence="2">
    <location>
        <begin position="287"/>
        <end position="312"/>
    </location>
</feature>
<sequence length="905" mass="99812">MSRISDTDKDDKVLSEEERFYYLRLMAKPSSGKYEPIKIKFVRWEPPSPQQESPVTDHDLESQAMRVVRTIGQAFEICHKVAQEQMQEKYQEDSENGYNAKNKNSLTSIEGEHTEIEEKLAKVSEASRSPSPMDEQPSTLATSTTPVYMQKHHSMFGTQKRSDSIANPSNVVEATIFATNAQASTSGEAQKLSSIISAHQTPQPASTSGNPPVITGDPLPFVSGSSTLPHSMTWGPHVTSGQFQSIQTLDQRGLPTMPYYPMPVMAPSVSMPYGLSSPYLLSPYSTLPLPRNTSEQSSTTNPNIPGSPLEGQDLTSYQLSLSLDQYNQHLIRSQLDQAQQTAQVASCQVQLLRDQLTSETTARIEAQSRTHQLLNANRELLEQVQSLVLRLQSLETRLAEEIQEQITQPSTSRGKLESAGLLMKASGSKLTTQMTASLSEQFKNEAKVPGPPPVDPSKPYQLQSLADIRAGSLPPQGIQSKATSSTKNLRTSDDLEARTEPESGAEDTTDYSSSDQYEKVPFPSIPENPLPEPHLNILMSNPQVMSNLPSYISAQSTSSDNFISNYLNYPTRSQNPEISKDDEEQQNPSSPSRRMKERQKVLKGETLFKRMSFNPKLWDTKAKAGGSITVESIDESQEISKKSSDKQKEISKDGSIDSGRKKFERFQTIASMKPGISEASGEFELQNRPNTPRRRSLFSNETERFEPASLHLATAMYPTRKLEAQITTKIPLLKKISQEIKEEIPTSSSPSSSRQQQQSTPLIGNGPISSSPSGRPLANHIGALNEKEKSRRTSNTGPNQILVLQEALKHGLASTKQQLMQTSETLDGMRGLVSLRYMESEKQKLGDPKVLAKLTKLPNFMSRIDSSEKKQESSTISGTSLKSPNGSSTVSGQNLEGRKGDTGVL</sequence>
<feature type="region of interest" description="Disordered" evidence="2">
    <location>
        <begin position="742"/>
        <end position="779"/>
    </location>
</feature>
<evidence type="ECO:0000313" key="3">
    <source>
        <dbReference type="EnsemblMetazoa" id="OVOC2341.1"/>
    </source>
</evidence>
<evidence type="ECO:0000256" key="2">
    <source>
        <dbReference type="SAM" id="MobiDB-lite"/>
    </source>
</evidence>